<dbReference type="Gene3D" id="3.40.50.1820">
    <property type="entry name" value="alpha/beta hydrolase"/>
    <property type="match status" value="1"/>
</dbReference>
<dbReference type="PROSITE" id="PS00122">
    <property type="entry name" value="CARBOXYLESTERASE_B_1"/>
    <property type="match status" value="1"/>
</dbReference>
<dbReference type="InterPro" id="IPR029058">
    <property type="entry name" value="AB_hydrolase_fold"/>
</dbReference>
<evidence type="ECO:0000313" key="6">
    <source>
        <dbReference type="Proteomes" id="UP000304951"/>
    </source>
</evidence>
<dbReference type="Pfam" id="PF00135">
    <property type="entry name" value="COesterase"/>
    <property type="match status" value="1"/>
</dbReference>
<dbReference type="EC" id="3.1.1.-" evidence="3"/>
<organism evidence="5 6">
    <name type="scientific">Aureobasidium pullulans</name>
    <name type="common">Black yeast</name>
    <name type="synonym">Pullularia pullulans</name>
    <dbReference type="NCBI Taxonomy" id="5580"/>
    <lineage>
        <taxon>Eukaryota</taxon>
        <taxon>Fungi</taxon>
        <taxon>Dikarya</taxon>
        <taxon>Ascomycota</taxon>
        <taxon>Pezizomycotina</taxon>
        <taxon>Dothideomycetes</taxon>
        <taxon>Dothideomycetidae</taxon>
        <taxon>Dothideales</taxon>
        <taxon>Saccotheciaceae</taxon>
        <taxon>Aureobasidium</taxon>
    </lineage>
</organism>
<evidence type="ECO:0000256" key="2">
    <source>
        <dbReference type="ARBA" id="ARBA00022801"/>
    </source>
</evidence>
<dbReference type="AlphaFoldDB" id="A0A4S8S7I6"/>
<dbReference type="GO" id="GO:0016787">
    <property type="term" value="F:hydrolase activity"/>
    <property type="evidence" value="ECO:0007669"/>
    <property type="project" value="UniProtKB-KW"/>
</dbReference>
<dbReference type="SUPFAM" id="SSF53474">
    <property type="entry name" value="alpha/beta-Hydrolases"/>
    <property type="match status" value="1"/>
</dbReference>
<evidence type="ECO:0000313" key="5">
    <source>
        <dbReference type="EMBL" id="THV66238.1"/>
    </source>
</evidence>
<dbReference type="InterPro" id="IPR002018">
    <property type="entry name" value="CarbesteraseB"/>
</dbReference>
<evidence type="ECO:0000259" key="4">
    <source>
        <dbReference type="Pfam" id="PF00135"/>
    </source>
</evidence>
<gene>
    <name evidence="5" type="ORF">D6D28_08513</name>
</gene>
<reference evidence="5 6" key="1">
    <citation type="submission" date="2018-10" db="EMBL/GenBank/DDBJ databases">
        <title>Fifty Aureobasidium pullulans genomes reveal a recombining polyextremotolerant generalist.</title>
        <authorList>
            <person name="Gostincar C."/>
            <person name="Turk M."/>
            <person name="Zajc J."/>
            <person name="Gunde-Cimerman N."/>
        </authorList>
    </citation>
    <scope>NUCLEOTIDE SEQUENCE [LARGE SCALE GENOMIC DNA]</scope>
    <source>
        <strain evidence="5 6">EXF-11900</strain>
    </source>
</reference>
<keyword evidence="2 3" id="KW-0378">Hydrolase</keyword>
<name>A0A4S8S7I6_AURPU</name>
<protein>
    <recommendedName>
        <fullName evidence="3">Carboxylic ester hydrolase</fullName>
        <ecNumber evidence="3">3.1.1.-</ecNumber>
    </recommendedName>
</protein>
<proteinExistence type="inferred from homology"/>
<dbReference type="EMBL" id="QZAF01000550">
    <property type="protein sequence ID" value="THV66238.1"/>
    <property type="molecule type" value="Genomic_DNA"/>
</dbReference>
<dbReference type="PANTHER" id="PTHR11559">
    <property type="entry name" value="CARBOXYLESTERASE"/>
    <property type="match status" value="1"/>
</dbReference>
<accession>A0A4S8S7I6</accession>
<dbReference type="InterPro" id="IPR019826">
    <property type="entry name" value="Carboxylesterase_B_AS"/>
</dbReference>
<evidence type="ECO:0000256" key="1">
    <source>
        <dbReference type="ARBA" id="ARBA00005964"/>
    </source>
</evidence>
<sequence length="590" mass="65770">MQPLHDYRKIVVEVPTATTPSRIQVVIGIKSETENIEEFRGIPYGQVNARWEHSSVRDSLPSDVFRALQNGPRCPQPVEPNNTATFQAHLDFPSDVKESEFDCLNLFIIRPSSRSGKHTNLPVYFYIHGGGYGFGAGSDPMWSKSPVYIRFSVELARHPTKFVAQSLAHGKPIIAVNINYRLNVFGFGCSDSIIATQSASDSIKGGNFGLGDQRRALEWVVRNIGHFGGDNERITIGGQSAGASSVHAHVIDAKFNSGLLGPLFRRAIMQSGAVGTLGPIALSKASANFDLLRKEYSDLDITGLKTISSQDLLEKTKRLGWWVYPLVNDGLTISPSNIGRWNVSLGVHDESQRENPQRGREETLRVLLGDTDAEASIWKDAIENVETYTELEVLVRPNVTEDVWVQLRKLYKWDASASVRQIHESLTQFLTDIEFGNPVHLARTELASARQEEEAGVLPSSTQSYRCRFGNPWPGPTHGIAHHCVDLIYIFNCFNDLLVEADGSNLENPTRNQDLVRTMQEHWLDFIYDDEPALIAEEQVIVYGKDTLATVVDSVDDHEIQARLCRFKLINAHRDMITKASHLITGVTVV</sequence>
<dbReference type="InterPro" id="IPR050309">
    <property type="entry name" value="Type-B_Carboxylest/Lipase"/>
</dbReference>
<dbReference type="Proteomes" id="UP000304951">
    <property type="component" value="Unassembled WGS sequence"/>
</dbReference>
<comment type="similarity">
    <text evidence="1 3">Belongs to the type-B carboxylesterase/lipase family.</text>
</comment>
<evidence type="ECO:0000256" key="3">
    <source>
        <dbReference type="RuleBase" id="RU361235"/>
    </source>
</evidence>
<comment type="caution">
    <text evidence="5">The sequence shown here is derived from an EMBL/GenBank/DDBJ whole genome shotgun (WGS) entry which is preliminary data.</text>
</comment>
<feature type="domain" description="Carboxylesterase type B" evidence="4">
    <location>
        <begin position="30"/>
        <end position="534"/>
    </location>
</feature>